<evidence type="ECO:0008006" key="3">
    <source>
        <dbReference type="Google" id="ProtNLM"/>
    </source>
</evidence>
<protein>
    <recommendedName>
        <fullName evidence="3">LPS export ABC transporter periplasmic protein LptC</fullName>
    </recommendedName>
</protein>
<evidence type="ECO:0000313" key="2">
    <source>
        <dbReference type="Proteomes" id="UP000019275"/>
    </source>
</evidence>
<evidence type="ECO:0000313" key="1">
    <source>
        <dbReference type="EMBL" id="EWH12880.1"/>
    </source>
</evidence>
<dbReference type="EMBL" id="ARZX01000016">
    <property type="protein sequence ID" value="EWH12880.1"/>
    <property type="molecule type" value="Genomic_DNA"/>
</dbReference>
<proteinExistence type="predicted"/>
<keyword evidence="2" id="KW-1185">Reference proteome</keyword>
<gene>
    <name evidence="1" type="ORF">KLA_12032</name>
</gene>
<comment type="caution">
    <text evidence="1">The sequence shown here is derived from an EMBL/GenBank/DDBJ whole genome shotgun (WGS) entry which is preliminary data.</text>
</comment>
<reference evidence="1 2" key="1">
    <citation type="journal article" date="2014" name="Genome Announc.">
        <title>Draft Genome Sequence of the Carrageenan-Degrading Bacterium Cellulophaga sp. Strain KL-A, Isolated from Decaying Marine Algae.</title>
        <authorList>
            <person name="Shan D."/>
            <person name="Ying J."/>
            <person name="Li X."/>
            <person name="Gao Z."/>
            <person name="Wei G."/>
            <person name="Shao Z."/>
        </authorList>
    </citation>
    <scope>NUCLEOTIDE SEQUENCE [LARGE SCALE GENOMIC DNA]</scope>
    <source>
        <strain evidence="1 2">KL-A</strain>
    </source>
</reference>
<sequence>MAMLFSCKDSYKRVGVEATKLVYPQGVANDLVFTYTETKDPVKNKEEVTSKVLAVLTAPVREDFNNLTFPKEVFPKGLQVEFFDDKNQKSIITADYGISYSSTKLISLRGNVVIHTHDGKQFKTPQLFYDQVNKWIFTQEKFEFINPEDESVMYGEGFDSDKDLKQVNAHKTTGLKTIKDEEI</sequence>
<dbReference type="Gene3D" id="2.60.450.10">
    <property type="entry name" value="Lipopolysaccharide (LPS) transport protein A like domain"/>
    <property type="match status" value="1"/>
</dbReference>
<accession>A0ABP3B4V3</accession>
<dbReference type="Proteomes" id="UP000019275">
    <property type="component" value="Unassembled WGS sequence"/>
</dbReference>
<organism evidence="1 2">
    <name type="scientific">Cellulophaga geojensis KL-A</name>
    <dbReference type="NCBI Taxonomy" id="1328323"/>
    <lineage>
        <taxon>Bacteria</taxon>
        <taxon>Pseudomonadati</taxon>
        <taxon>Bacteroidota</taxon>
        <taxon>Flavobacteriia</taxon>
        <taxon>Flavobacteriales</taxon>
        <taxon>Flavobacteriaceae</taxon>
        <taxon>Cellulophaga</taxon>
    </lineage>
</organism>
<dbReference type="InterPro" id="IPR010664">
    <property type="entry name" value="LipoPS_assembly_LptC-rel"/>
</dbReference>
<dbReference type="Pfam" id="PF06835">
    <property type="entry name" value="LptC"/>
    <property type="match status" value="1"/>
</dbReference>
<dbReference type="InterPro" id="IPR026265">
    <property type="entry name" value="LptC"/>
</dbReference>
<name>A0ABP3B4V3_9FLAO</name>
<dbReference type="NCBIfam" id="TIGR04409">
    <property type="entry name" value="LptC_YrbK"/>
    <property type="match status" value="1"/>
</dbReference>